<feature type="chain" id="PRO_5045325975" description="Secretion system C-terminal sorting domain-containing protein" evidence="2">
    <location>
        <begin position="26"/>
        <end position="430"/>
    </location>
</feature>
<dbReference type="EMBL" id="JSVU01000005">
    <property type="protein sequence ID" value="KJJ38231.1"/>
    <property type="molecule type" value="Genomic_DNA"/>
</dbReference>
<sequence length="430" mass="46788">MKKITFSVKSVLLACFLIGAVSMEAQVEFKLQTEMFTRFNDVNDNGQGVTTGQYYDFASNVLINMEPEATGLASINNNGDVSGQMYFDEPNGIMQPAVKKNGVWTPIGWFPTADPAQSGFTTYGISPNSKYVTGQMSIGCCDFGTFLYDTETEELFEVFDPAGETLTAYAVTNDGLMVGWLDQPDGGGTLRVPAFFNKDGDITLIPDGQLPQFNTNTIGDINSSNVMVGDFDGQPFIYDMNTQTFTTYDAPQGNSATFTSISDNGIAVGFEDVDFQIREAIIYHPDLGEQPLYLKDVLSDLGVTINTADGMLGTAYKISDNGNYVAGWVNGPPVFAEGWMAYLDDSILGTQNVLQNTVSFYPNPVENVLHLNSKEMIDSVAVYTITGQKVSNVTFNENQTELNLSSLASGVYLVKVSSNGNVENLKVIKQ</sequence>
<evidence type="ECO:0000313" key="5">
    <source>
        <dbReference type="Proteomes" id="UP000033497"/>
    </source>
</evidence>
<feature type="domain" description="Secretion system C-terminal sorting" evidence="3">
    <location>
        <begin position="361"/>
        <end position="426"/>
    </location>
</feature>
<dbReference type="SUPFAM" id="SSF82171">
    <property type="entry name" value="DPP6 N-terminal domain-like"/>
    <property type="match status" value="1"/>
</dbReference>
<evidence type="ECO:0000259" key="3">
    <source>
        <dbReference type="Pfam" id="PF18962"/>
    </source>
</evidence>
<dbReference type="NCBIfam" id="TIGR04183">
    <property type="entry name" value="Por_Secre_tail"/>
    <property type="match status" value="1"/>
</dbReference>
<keyword evidence="1 2" id="KW-0732">Signal</keyword>
<protein>
    <recommendedName>
        <fullName evidence="3">Secretion system C-terminal sorting domain-containing protein</fullName>
    </recommendedName>
</protein>
<evidence type="ECO:0000256" key="1">
    <source>
        <dbReference type="ARBA" id="ARBA00022729"/>
    </source>
</evidence>
<reference evidence="4 5" key="1">
    <citation type="submission" date="2014-10" db="EMBL/GenBank/DDBJ databases">
        <title>Genome sequencing of Vitellibacter vladivostokensis KMM 3516.</title>
        <authorList>
            <person name="Thevarajoo S."/>
            <person name="Selvaratnam C."/>
            <person name="Goh K.M."/>
            <person name="Chong C.S."/>
        </authorList>
    </citation>
    <scope>NUCLEOTIDE SEQUENCE [LARGE SCALE GENOMIC DNA]</scope>
    <source>
        <strain evidence="4 5">KMM 3516</strain>
    </source>
</reference>
<keyword evidence="5" id="KW-1185">Reference proteome</keyword>
<organism evidence="4 5">
    <name type="scientific">Aequorivita vladivostokensis</name>
    <dbReference type="NCBI Taxonomy" id="171194"/>
    <lineage>
        <taxon>Bacteria</taxon>
        <taxon>Pseudomonadati</taxon>
        <taxon>Bacteroidota</taxon>
        <taxon>Flavobacteriia</taxon>
        <taxon>Flavobacteriales</taxon>
        <taxon>Flavobacteriaceae</taxon>
        <taxon>Aequorivita</taxon>
    </lineage>
</organism>
<proteinExistence type="predicted"/>
<evidence type="ECO:0000256" key="2">
    <source>
        <dbReference type="SAM" id="SignalP"/>
    </source>
</evidence>
<gene>
    <name evidence="4" type="ORF">MB09_09220</name>
</gene>
<accession>A0ABR5DHM8</accession>
<name>A0ABR5DHM8_9FLAO</name>
<dbReference type="Proteomes" id="UP000033497">
    <property type="component" value="Unassembled WGS sequence"/>
</dbReference>
<dbReference type="InterPro" id="IPR026444">
    <property type="entry name" value="Secre_tail"/>
</dbReference>
<comment type="caution">
    <text evidence="4">The sequence shown here is derived from an EMBL/GenBank/DDBJ whole genome shotgun (WGS) entry which is preliminary data.</text>
</comment>
<dbReference type="Pfam" id="PF18962">
    <property type="entry name" value="Por_Secre_tail"/>
    <property type="match status" value="1"/>
</dbReference>
<evidence type="ECO:0000313" key="4">
    <source>
        <dbReference type="EMBL" id="KJJ38231.1"/>
    </source>
</evidence>
<dbReference type="RefSeq" id="WP_045080608.1">
    <property type="nucleotide sequence ID" value="NZ_JSVU01000005.1"/>
</dbReference>
<feature type="signal peptide" evidence="2">
    <location>
        <begin position="1"/>
        <end position="25"/>
    </location>
</feature>